<evidence type="ECO:0000313" key="9">
    <source>
        <dbReference type="Proteomes" id="UP000298159"/>
    </source>
</evidence>
<proteinExistence type="predicted"/>
<dbReference type="PANTHER" id="PTHR38480:SF1">
    <property type="entry name" value="SLR0254 PROTEIN"/>
    <property type="match status" value="1"/>
</dbReference>
<keyword evidence="2 6" id="KW-0812">Transmembrane</keyword>
<comment type="subcellular location">
    <subcellularLocation>
        <location evidence="1">Membrane</location>
        <topology evidence="1">Multi-pass membrane protein</topology>
    </subcellularLocation>
</comment>
<feature type="domain" description="RDD" evidence="7">
    <location>
        <begin position="17"/>
        <end position="144"/>
    </location>
</feature>
<feature type="transmembrane region" description="Helical" evidence="6">
    <location>
        <begin position="57"/>
        <end position="75"/>
    </location>
</feature>
<organism evidence="8 9">
    <name type="scientific">Streptomyces bauhiniae</name>
    <dbReference type="NCBI Taxonomy" id="2340725"/>
    <lineage>
        <taxon>Bacteria</taxon>
        <taxon>Bacillati</taxon>
        <taxon>Actinomycetota</taxon>
        <taxon>Actinomycetes</taxon>
        <taxon>Kitasatosporales</taxon>
        <taxon>Streptomycetaceae</taxon>
        <taxon>Streptomyces</taxon>
    </lineage>
</organism>
<name>A0A4Z1CX73_9ACTN</name>
<evidence type="ECO:0000256" key="5">
    <source>
        <dbReference type="SAM" id="MobiDB-lite"/>
    </source>
</evidence>
<comment type="caution">
    <text evidence="8">The sequence shown here is derived from an EMBL/GenBank/DDBJ whole genome shotgun (WGS) entry which is preliminary data.</text>
</comment>
<dbReference type="GO" id="GO:0016020">
    <property type="term" value="C:membrane"/>
    <property type="evidence" value="ECO:0007669"/>
    <property type="project" value="UniProtKB-SubCell"/>
</dbReference>
<dbReference type="GeneID" id="95450380"/>
<dbReference type="InterPro" id="IPR010432">
    <property type="entry name" value="RDD"/>
</dbReference>
<feature type="transmembrane region" description="Helical" evidence="6">
    <location>
        <begin position="111"/>
        <end position="131"/>
    </location>
</feature>
<accession>A0A4Z1CX73</accession>
<evidence type="ECO:0000259" key="7">
    <source>
        <dbReference type="Pfam" id="PF06271"/>
    </source>
</evidence>
<keyword evidence="9" id="KW-1185">Reference proteome</keyword>
<evidence type="ECO:0000313" key="8">
    <source>
        <dbReference type="EMBL" id="TGN73618.1"/>
    </source>
</evidence>
<evidence type="ECO:0000256" key="6">
    <source>
        <dbReference type="SAM" id="Phobius"/>
    </source>
</evidence>
<gene>
    <name evidence="8" type="ORF">E5083_22650</name>
</gene>
<evidence type="ECO:0000256" key="4">
    <source>
        <dbReference type="ARBA" id="ARBA00023136"/>
    </source>
</evidence>
<evidence type="ECO:0000256" key="1">
    <source>
        <dbReference type="ARBA" id="ARBA00004141"/>
    </source>
</evidence>
<dbReference type="PANTHER" id="PTHR38480">
    <property type="entry name" value="SLR0254 PROTEIN"/>
    <property type="match status" value="1"/>
</dbReference>
<evidence type="ECO:0000256" key="3">
    <source>
        <dbReference type="ARBA" id="ARBA00022989"/>
    </source>
</evidence>
<feature type="transmembrane region" description="Helical" evidence="6">
    <location>
        <begin position="23"/>
        <end position="45"/>
    </location>
</feature>
<protein>
    <submittedName>
        <fullName evidence="8">RDD family protein</fullName>
    </submittedName>
</protein>
<sequence length="292" mass="30717">MSELVTGEAVALELRPAKLPSRALAVLIDLIVAVLVYIVVVIGLVAATSSLDDAAQAAMSVAAFLLVLVGGPIAVETLSHGRSLGKLAFGLRVVRDDGGPVRFRHALVRGGVGMIEILMTFGVVACIASLVSERGRRLGDVFAGTLVVRERIPVGRAGVVPPPPPEVAGRFAELDLSAVPDGLWLAVRQYLTRMHQLQPQVSWSMASRLAADVAARTGAAVPPDLQAHPAVFLAAVVHERQSRQARQQARYESGEERAVAPVSPPAVAPVSEKNVEAPESPQRRSTGFAPPA</sequence>
<dbReference type="EMBL" id="SRRT01000007">
    <property type="protein sequence ID" value="TGN73618.1"/>
    <property type="molecule type" value="Genomic_DNA"/>
</dbReference>
<keyword evidence="4 6" id="KW-0472">Membrane</keyword>
<feature type="region of interest" description="Disordered" evidence="5">
    <location>
        <begin position="244"/>
        <end position="292"/>
    </location>
</feature>
<dbReference type="Proteomes" id="UP000298159">
    <property type="component" value="Unassembled WGS sequence"/>
</dbReference>
<reference evidence="8 9" key="1">
    <citation type="submission" date="2019-04" db="EMBL/GenBank/DDBJ databases">
        <title>Streptomyces sp. nov. Bv016 isolated from bark of Buahinia variegata.</title>
        <authorList>
            <person name="Kanchanasin P."/>
            <person name="Tanasupawat S."/>
            <person name="Yuki M."/>
            <person name="Kudo T."/>
        </authorList>
    </citation>
    <scope>NUCLEOTIDE SEQUENCE [LARGE SCALE GENOMIC DNA]</scope>
    <source>
        <strain evidence="8 9">Bv016</strain>
    </source>
</reference>
<keyword evidence="3 6" id="KW-1133">Transmembrane helix</keyword>
<dbReference type="RefSeq" id="WP_135787552.1">
    <property type="nucleotide sequence ID" value="NZ_SRRT01000007.1"/>
</dbReference>
<evidence type="ECO:0000256" key="2">
    <source>
        <dbReference type="ARBA" id="ARBA00022692"/>
    </source>
</evidence>
<dbReference type="Pfam" id="PF06271">
    <property type="entry name" value="RDD"/>
    <property type="match status" value="1"/>
</dbReference>
<dbReference type="AlphaFoldDB" id="A0A4Z1CX73"/>